<keyword evidence="11" id="KW-1015">Disulfide bond</keyword>
<dbReference type="GO" id="GO:0004725">
    <property type="term" value="F:protein tyrosine phosphatase activity"/>
    <property type="evidence" value="ECO:0007669"/>
    <property type="project" value="UniProtKB-EC"/>
</dbReference>
<evidence type="ECO:0000256" key="2">
    <source>
        <dbReference type="ARBA" id="ARBA00010504"/>
    </source>
</evidence>
<evidence type="ECO:0000256" key="15">
    <source>
        <dbReference type="ARBA" id="ARBA00051722"/>
    </source>
</evidence>
<evidence type="ECO:0000256" key="10">
    <source>
        <dbReference type="ARBA" id="ARBA00023136"/>
    </source>
</evidence>
<dbReference type="InterPro" id="IPR003961">
    <property type="entry name" value="FN3_dom"/>
</dbReference>
<comment type="caution">
    <text evidence="17">The sequence shown here is derived from an EMBL/GenBank/DDBJ whole genome shotgun (WGS) entry which is preliminary data.</text>
</comment>
<protein>
    <recommendedName>
        <fullName evidence="3">protein-tyrosine-phosphatase</fullName>
        <ecNumber evidence="3">3.1.3.48</ecNumber>
    </recommendedName>
</protein>
<evidence type="ECO:0000256" key="12">
    <source>
        <dbReference type="ARBA" id="ARBA00023170"/>
    </source>
</evidence>
<comment type="subcellular location">
    <subcellularLocation>
        <location evidence="1">Membrane</location>
        <topology evidence="1">Single-pass membrane protein</topology>
    </subcellularLocation>
</comment>
<keyword evidence="7" id="KW-0378">Hydrolase</keyword>
<dbReference type="EC" id="3.1.3.48" evidence="3"/>
<evidence type="ECO:0000256" key="3">
    <source>
        <dbReference type="ARBA" id="ARBA00013064"/>
    </source>
</evidence>
<keyword evidence="5" id="KW-0732">Signal</keyword>
<keyword evidence="13" id="KW-0325">Glycoprotein</keyword>
<gene>
    <name evidence="17" type="ORF">AALO_G00131640</name>
</gene>
<keyword evidence="12" id="KW-0675">Receptor</keyword>
<keyword evidence="9" id="KW-1133">Transmembrane helix</keyword>
<reference evidence="17" key="1">
    <citation type="submission" date="2020-10" db="EMBL/GenBank/DDBJ databases">
        <title>Chromosome-scale genome assembly of the Allis shad, Alosa alosa.</title>
        <authorList>
            <person name="Margot Z."/>
            <person name="Christophe K."/>
            <person name="Cabau C."/>
            <person name="Louis A."/>
            <person name="Berthelot C."/>
            <person name="Parey E."/>
            <person name="Roest Crollius H."/>
            <person name="Montfort J."/>
            <person name="Robinson-Rechavi M."/>
            <person name="Bucao C."/>
            <person name="Bouchez O."/>
            <person name="Gislard M."/>
            <person name="Lluch J."/>
            <person name="Milhes M."/>
            <person name="Lampietro C."/>
            <person name="Lopez Roques C."/>
            <person name="Donnadieu C."/>
            <person name="Braasch I."/>
            <person name="Desvignes T."/>
            <person name="Postlethwait J."/>
            <person name="Bobe J."/>
            <person name="Guiguen Y."/>
        </authorList>
    </citation>
    <scope>NUCLEOTIDE SEQUENCE</scope>
    <source>
        <strain evidence="17">M-15738</strain>
        <tissue evidence="17">Blood</tissue>
    </source>
</reference>
<evidence type="ECO:0000256" key="11">
    <source>
        <dbReference type="ARBA" id="ARBA00023157"/>
    </source>
</evidence>
<evidence type="ECO:0000256" key="4">
    <source>
        <dbReference type="ARBA" id="ARBA00022692"/>
    </source>
</evidence>
<dbReference type="EMBL" id="JADWDJ010000009">
    <property type="protein sequence ID" value="KAG5276404.1"/>
    <property type="molecule type" value="Genomic_DNA"/>
</dbReference>
<dbReference type="SUPFAM" id="SSF48726">
    <property type="entry name" value="Immunoglobulin"/>
    <property type="match status" value="1"/>
</dbReference>
<dbReference type="CDD" id="cd00063">
    <property type="entry name" value="FN3"/>
    <property type="match status" value="1"/>
</dbReference>
<dbReference type="AlphaFoldDB" id="A0AAV6GNH6"/>
<evidence type="ECO:0000256" key="14">
    <source>
        <dbReference type="ARBA" id="ARBA00023319"/>
    </source>
</evidence>
<dbReference type="Proteomes" id="UP000823561">
    <property type="component" value="Chromosome 9"/>
</dbReference>
<evidence type="ECO:0000313" key="18">
    <source>
        <dbReference type="Proteomes" id="UP000823561"/>
    </source>
</evidence>
<dbReference type="InterPro" id="IPR036179">
    <property type="entry name" value="Ig-like_dom_sf"/>
</dbReference>
<keyword evidence="10" id="KW-0472">Membrane</keyword>
<keyword evidence="6" id="KW-0677">Repeat</keyword>
<evidence type="ECO:0000256" key="5">
    <source>
        <dbReference type="ARBA" id="ARBA00022729"/>
    </source>
</evidence>
<evidence type="ECO:0000256" key="9">
    <source>
        <dbReference type="ARBA" id="ARBA00022989"/>
    </source>
</evidence>
<accession>A0AAV6GNH6</accession>
<organism evidence="17 18">
    <name type="scientific">Alosa alosa</name>
    <name type="common">allis shad</name>
    <dbReference type="NCBI Taxonomy" id="278164"/>
    <lineage>
        <taxon>Eukaryota</taxon>
        <taxon>Metazoa</taxon>
        <taxon>Chordata</taxon>
        <taxon>Craniata</taxon>
        <taxon>Vertebrata</taxon>
        <taxon>Euteleostomi</taxon>
        <taxon>Actinopterygii</taxon>
        <taxon>Neopterygii</taxon>
        <taxon>Teleostei</taxon>
        <taxon>Clupei</taxon>
        <taxon>Clupeiformes</taxon>
        <taxon>Clupeoidei</taxon>
        <taxon>Clupeidae</taxon>
        <taxon>Alosa</taxon>
    </lineage>
</organism>
<proteinExistence type="inferred from homology"/>
<evidence type="ECO:0000256" key="7">
    <source>
        <dbReference type="ARBA" id="ARBA00022801"/>
    </source>
</evidence>
<dbReference type="PROSITE" id="PS50853">
    <property type="entry name" value="FN3"/>
    <property type="match status" value="1"/>
</dbReference>
<dbReference type="Gene3D" id="2.60.40.10">
    <property type="entry name" value="Immunoglobulins"/>
    <property type="match status" value="2"/>
</dbReference>
<evidence type="ECO:0000313" key="17">
    <source>
        <dbReference type="EMBL" id="KAG5276404.1"/>
    </source>
</evidence>
<name>A0AAV6GNH6_9TELE</name>
<keyword evidence="18" id="KW-1185">Reference proteome</keyword>
<evidence type="ECO:0000256" key="1">
    <source>
        <dbReference type="ARBA" id="ARBA00004167"/>
    </source>
</evidence>
<dbReference type="FunFam" id="2.60.40.10:FF:000027">
    <property type="entry name" value="receptor-type tyrosine-protein phosphatase delta isoform X1"/>
    <property type="match status" value="1"/>
</dbReference>
<dbReference type="InterPro" id="IPR036116">
    <property type="entry name" value="FN3_sf"/>
</dbReference>
<sequence length="150" mass="16751">MPLQLPHHLRMVGSGMSLRKWMLNSEDLTPEDEMPVGRNVLALDGIQESANYTCVAMSSLGIIEAVAQITVKSLPRPPGTPMVTETTATSITITWDSGNPDPVLYYIIQYRGKTADSKYETMDGYHLPRYSIGCLLAQHRTTIRVLSHYR</sequence>
<dbReference type="InterPro" id="IPR013783">
    <property type="entry name" value="Ig-like_fold"/>
</dbReference>
<keyword evidence="14" id="KW-0393">Immunoglobulin domain</keyword>
<comment type="catalytic activity">
    <reaction evidence="15">
        <text>O-phospho-L-tyrosyl-[protein] + H2O = L-tyrosyl-[protein] + phosphate</text>
        <dbReference type="Rhea" id="RHEA:10684"/>
        <dbReference type="Rhea" id="RHEA-COMP:10136"/>
        <dbReference type="Rhea" id="RHEA-COMP:20101"/>
        <dbReference type="ChEBI" id="CHEBI:15377"/>
        <dbReference type="ChEBI" id="CHEBI:43474"/>
        <dbReference type="ChEBI" id="CHEBI:46858"/>
        <dbReference type="ChEBI" id="CHEBI:61978"/>
        <dbReference type="EC" id="3.1.3.48"/>
    </reaction>
</comment>
<evidence type="ECO:0000256" key="8">
    <source>
        <dbReference type="ARBA" id="ARBA00022912"/>
    </source>
</evidence>
<keyword evidence="4" id="KW-0812">Transmembrane</keyword>
<feature type="domain" description="Fibronectin type-III" evidence="16">
    <location>
        <begin position="77"/>
        <end position="150"/>
    </location>
</feature>
<keyword evidence="8" id="KW-0904">Protein phosphatase</keyword>
<evidence type="ECO:0000256" key="13">
    <source>
        <dbReference type="ARBA" id="ARBA00023180"/>
    </source>
</evidence>
<dbReference type="GO" id="GO:0016020">
    <property type="term" value="C:membrane"/>
    <property type="evidence" value="ECO:0007669"/>
    <property type="project" value="UniProtKB-SubCell"/>
</dbReference>
<dbReference type="SUPFAM" id="SSF49265">
    <property type="entry name" value="Fibronectin type III"/>
    <property type="match status" value="1"/>
</dbReference>
<dbReference type="FunFam" id="2.60.40.10:FF:000010">
    <property type="entry name" value="receptor-type tyrosine-protein phosphatase delta isoform X1"/>
    <property type="match status" value="1"/>
</dbReference>
<comment type="similarity">
    <text evidence="2">Belongs to the protein-tyrosine phosphatase family. Receptor class 2A subfamily.</text>
</comment>
<evidence type="ECO:0000256" key="6">
    <source>
        <dbReference type="ARBA" id="ARBA00022737"/>
    </source>
</evidence>
<evidence type="ECO:0000259" key="16">
    <source>
        <dbReference type="PROSITE" id="PS50853"/>
    </source>
</evidence>